<dbReference type="EMBL" id="CAFZ01000272">
    <property type="protein sequence ID" value="CCA74017.1"/>
    <property type="molecule type" value="Genomic_DNA"/>
</dbReference>
<evidence type="ECO:0000313" key="2">
    <source>
        <dbReference type="Proteomes" id="UP000007148"/>
    </source>
</evidence>
<dbReference type="HOGENOM" id="CLU_754623_0_0_1"/>
<organism evidence="1 2">
    <name type="scientific">Serendipita indica (strain DSM 11827)</name>
    <name type="common">Root endophyte fungus</name>
    <name type="synonym">Piriformospora indica</name>
    <dbReference type="NCBI Taxonomy" id="1109443"/>
    <lineage>
        <taxon>Eukaryota</taxon>
        <taxon>Fungi</taxon>
        <taxon>Dikarya</taxon>
        <taxon>Basidiomycota</taxon>
        <taxon>Agaricomycotina</taxon>
        <taxon>Agaricomycetes</taxon>
        <taxon>Sebacinales</taxon>
        <taxon>Serendipitaceae</taxon>
        <taxon>Serendipita</taxon>
    </lineage>
</organism>
<dbReference type="Proteomes" id="UP000007148">
    <property type="component" value="Unassembled WGS sequence"/>
</dbReference>
<gene>
    <name evidence="1" type="ORF">PIIN_07971</name>
</gene>
<sequence length="367" mass="39866">MTTPFKPGARRQTVIDGYVDHAETHGQDDPFRVLQVERNKKNKGEDEHNEAFTDITHGPEKYHAYWGVSSGIPPGFYGGNRFGAYGACGSGCASCSDPTPASNWGRGRRRAGGGSSPGGAGFPGAYAGGSACGTGGGCGKAIDECTRVLRDLESSVPSTIDNLRRVLEGHYDSDATNQVKFDEEAEPTVAEPSNFDISGMRATFLVLLTECSMGRLTNESRERWRALTQTNDRETDKTVLIYSVPPPLFPPPVGLPAAPVSKFHAQGVTGFELVSNLKLTWRICVECLYLIGAADMTRRVARIYNYSTETAAKELAKHTRIHHMRVDNQKSGCQIVQHFPLPEDGPLSSVRLLCPGCPRLCVQIFQG</sequence>
<accession>G4TRS4</accession>
<comment type="caution">
    <text evidence="1">The sequence shown here is derived from an EMBL/GenBank/DDBJ whole genome shotgun (WGS) entry which is preliminary data.</text>
</comment>
<dbReference type="InParanoid" id="G4TRS4"/>
<proteinExistence type="predicted"/>
<name>G4TRS4_SERID</name>
<keyword evidence="2" id="KW-1185">Reference proteome</keyword>
<evidence type="ECO:0000313" key="1">
    <source>
        <dbReference type="EMBL" id="CCA74017.1"/>
    </source>
</evidence>
<protein>
    <submittedName>
        <fullName evidence="1">Uncharacterized protein</fullName>
    </submittedName>
</protein>
<dbReference type="AlphaFoldDB" id="G4TRS4"/>
<reference evidence="1 2" key="1">
    <citation type="journal article" date="2011" name="PLoS Pathog.">
        <title>Endophytic Life Strategies Decoded by Genome and Transcriptome Analyses of the Mutualistic Root Symbiont Piriformospora indica.</title>
        <authorList>
            <person name="Zuccaro A."/>
            <person name="Lahrmann U."/>
            <person name="Guldener U."/>
            <person name="Langen G."/>
            <person name="Pfiffi S."/>
            <person name="Biedenkopf D."/>
            <person name="Wong P."/>
            <person name="Samans B."/>
            <person name="Grimm C."/>
            <person name="Basiewicz M."/>
            <person name="Murat C."/>
            <person name="Martin F."/>
            <person name="Kogel K.H."/>
        </authorList>
    </citation>
    <scope>NUCLEOTIDE SEQUENCE [LARGE SCALE GENOMIC DNA]</scope>
    <source>
        <strain evidence="1 2">DSM 11827</strain>
    </source>
</reference>